<reference evidence="2 3" key="1">
    <citation type="journal article" date="2015" name="Stand. Genomic Sci.">
        <title>Genomic Encyclopedia of Bacterial and Archaeal Type Strains, Phase III: the genomes of soil and plant-associated and newly described type strains.</title>
        <authorList>
            <person name="Whitman W.B."/>
            <person name="Woyke T."/>
            <person name="Klenk H.P."/>
            <person name="Zhou Y."/>
            <person name="Lilburn T.G."/>
            <person name="Beck B.J."/>
            <person name="De Vos P."/>
            <person name="Vandamme P."/>
            <person name="Eisen J.A."/>
            <person name="Garrity G."/>
            <person name="Hugenholtz P."/>
            <person name="Kyrpides N.C."/>
        </authorList>
    </citation>
    <scope>NUCLEOTIDE SEQUENCE [LARGE SCALE GENOMIC DNA]</scope>
    <source>
        <strain evidence="2 3">CGMCC 1.10116</strain>
    </source>
</reference>
<evidence type="ECO:0000313" key="3">
    <source>
        <dbReference type="Proteomes" id="UP000315711"/>
    </source>
</evidence>
<dbReference type="InterPro" id="IPR036249">
    <property type="entry name" value="Thioredoxin-like_sf"/>
</dbReference>
<proteinExistence type="predicted"/>
<dbReference type="AlphaFoldDB" id="A0A562QLJ8"/>
<keyword evidence="3" id="KW-1185">Reference proteome</keyword>
<name>A0A562QLJ8_9BACI</name>
<dbReference type="PANTHER" id="PTHR10438">
    <property type="entry name" value="THIOREDOXIN"/>
    <property type="match status" value="1"/>
</dbReference>
<comment type="caution">
    <text evidence="2">The sequence shown here is derived from an EMBL/GenBank/DDBJ whole genome shotgun (WGS) entry which is preliminary data.</text>
</comment>
<dbReference type="InterPro" id="IPR013766">
    <property type="entry name" value="Thioredoxin_domain"/>
</dbReference>
<evidence type="ECO:0000259" key="1">
    <source>
        <dbReference type="PROSITE" id="PS51352"/>
    </source>
</evidence>
<dbReference type="Gene3D" id="3.40.30.10">
    <property type="entry name" value="Glutaredoxin"/>
    <property type="match status" value="1"/>
</dbReference>
<dbReference type="InterPro" id="IPR050620">
    <property type="entry name" value="Thioredoxin_H-type-like"/>
</dbReference>
<dbReference type="Pfam" id="PF00085">
    <property type="entry name" value="Thioredoxin"/>
    <property type="match status" value="1"/>
</dbReference>
<accession>A0A562QLJ8</accession>
<dbReference type="OrthoDB" id="7629852at2"/>
<organism evidence="2 3">
    <name type="scientific">Halalkalibacter nanhaiisediminis</name>
    <dbReference type="NCBI Taxonomy" id="688079"/>
    <lineage>
        <taxon>Bacteria</taxon>
        <taxon>Bacillati</taxon>
        <taxon>Bacillota</taxon>
        <taxon>Bacilli</taxon>
        <taxon>Bacillales</taxon>
        <taxon>Bacillaceae</taxon>
        <taxon>Halalkalibacter</taxon>
    </lineage>
</organism>
<dbReference type="RefSeq" id="WP_144449957.1">
    <property type="nucleotide sequence ID" value="NZ_VLKZ01000004.1"/>
</dbReference>
<dbReference type="PROSITE" id="PS51352">
    <property type="entry name" value="THIOREDOXIN_2"/>
    <property type="match status" value="1"/>
</dbReference>
<dbReference type="Proteomes" id="UP000315711">
    <property type="component" value="Unassembled WGS sequence"/>
</dbReference>
<feature type="domain" description="Thioredoxin" evidence="1">
    <location>
        <begin position="1"/>
        <end position="105"/>
    </location>
</feature>
<dbReference type="SUPFAM" id="SSF52833">
    <property type="entry name" value="Thioredoxin-like"/>
    <property type="match status" value="1"/>
</dbReference>
<protein>
    <submittedName>
        <fullName evidence="2">Thioredoxin</fullName>
    </submittedName>
</protein>
<gene>
    <name evidence="2" type="ORF">IQ10_01618</name>
</gene>
<dbReference type="EMBL" id="VLKZ01000004">
    <property type="protein sequence ID" value="TWI56926.1"/>
    <property type="molecule type" value="Genomic_DNA"/>
</dbReference>
<sequence>MEKIKGIEEFREISSNETAIFLFSADWCPDCKAIEPIMPRVEADFPVFSFYYVDRDEFIDLCGELDIFGIPSFIAYSNGKEIDRFVSKDRKTQEEIEAFLSKAEAQL</sequence>
<dbReference type="PANTHER" id="PTHR10438:SF468">
    <property type="entry name" value="THIOREDOXIN-1-RELATED"/>
    <property type="match status" value="1"/>
</dbReference>
<evidence type="ECO:0000313" key="2">
    <source>
        <dbReference type="EMBL" id="TWI56926.1"/>
    </source>
</evidence>
<dbReference type="CDD" id="cd02947">
    <property type="entry name" value="TRX_family"/>
    <property type="match status" value="1"/>
</dbReference>